<dbReference type="PANTHER" id="PTHR46244:SF6">
    <property type="entry name" value="PHOSPHOENOLPYRUVATE-PROTEIN PHOSPHOTRANSFERASE"/>
    <property type="match status" value="1"/>
</dbReference>
<name>A0ABU0FJD8_9HYPH</name>
<dbReference type="PIRSF" id="PIRSF000732">
    <property type="entry name" value="PTS_enzyme_I"/>
    <property type="match status" value="1"/>
</dbReference>
<dbReference type="SUPFAM" id="SSF47831">
    <property type="entry name" value="Enzyme I of the PEP:sugar phosphotransferase system HPr-binding (sub)domain"/>
    <property type="match status" value="1"/>
</dbReference>
<feature type="compositionally biased region" description="Gly residues" evidence="8">
    <location>
        <begin position="1"/>
        <end position="11"/>
    </location>
</feature>
<comment type="caution">
    <text evidence="12">The sequence shown here is derived from an EMBL/GenBank/DDBJ whole genome shotgun (WGS) entry which is preliminary data.</text>
</comment>
<dbReference type="InterPro" id="IPR000121">
    <property type="entry name" value="PEP_util_C"/>
</dbReference>
<dbReference type="Pfam" id="PF00391">
    <property type="entry name" value="PEP-utilizers"/>
    <property type="match status" value="1"/>
</dbReference>
<evidence type="ECO:0000256" key="7">
    <source>
        <dbReference type="PIRNR" id="PIRNR000732"/>
    </source>
</evidence>
<dbReference type="Gene3D" id="1.10.274.10">
    <property type="entry name" value="PtsI, HPr-binding domain"/>
    <property type="match status" value="1"/>
</dbReference>
<reference evidence="12 13" key="1">
    <citation type="submission" date="2023-07" db="EMBL/GenBank/DDBJ databases">
        <title>Genomic Encyclopedia of Type Strains, Phase IV (KMG-IV): sequencing the most valuable type-strain genomes for metagenomic binning, comparative biology and taxonomic classification.</title>
        <authorList>
            <person name="Goeker M."/>
        </authorList>
    </citation>
    <scope>NUCLEOTIDE SEQUENCE [LARGE SCALE GENOMIC DNA]</scope>
    <source>
        <strain evidence="12 13">DSM 5896</strain>
    </source>
</reference>
<dbReference type="Pfam" id="PF02896">
    <property type="entry name" value="PEP-utilizers_C"/>
    <property type="match status" value="1"/>
</dbReference>
<keyword evidence="7" id="KW-0598">Phosphotransferase system</keyword>
<dbReference type="Pfam" id="PF05524">
    <property type="entry name" value="PEP-utilisers_N"/>
    <property type="match status" value="1"/>
</dbReference>
<evidence type="ECO:0000256" key="4">
    <source>
        <dbReference type="ARBA" id="ARBA00022723"/>
    </source>
</evidence>
<dbReference type="InterPro" id="IPR040442">
    <property type="entry name" value="Pyrv_kinase-like_dom_sf"/>
</dbReference>
<dbReference type="PRINTS" id="PR01736">
    <property type="entry name" value="PHPHTRNFRASE"/>
</dbReference>
<dbReference type="RefSeq" id="WP_307432293.1">
    <property type="nucleotide sequence ID" value="NZ_JAUSVK010000001.1"/>
</dbReference>
<comment type="similarity">
    <text evidence="2 7">Belongs to the PEP-utilizing enzyme family.</text>
</comment>
<comment type="function">
    <text evidence="7">General (non sugar-specific) component of the phosphoenolpyruvate-dependent sugar phosphotransferase system (sugar PTS). This major carbohydrate active-transport system catalyzes the phosphorylation of incoming sugar substrates concomitantly with their translocation across the cell membrane. Enzyme I transfers the phosphoryl group from phosphoenolpyruvate (PEP) to the phosphoryl carrier protein (HPr).</text>
</comment>
<evidence type="ECO:0000256" key="1">
    <source>
        <dbReference type="ARBA" id="ARBA00001946"/>
    </source>
</evidence>
<keyword evidence="13" id="KW-1185">Reference proteome</keyword>
<evidence type="ECO:0000313" key="12">
    <source>
        <dbReference type="EMBL" id="MDQ0394715.1"/>
    </source>
</evidence>
<keyword evidence="7" id="KW-0813">Transport</keyword>
<evidence type="ECO:0000256" key="5">
    <source>
        <dbReference type="ARBA" id="ARBA00022777"/>
    </source>
</evidence>
<evidence type="ECO:0000313" key="13">
    <source>
        <dbReference type="Proteomes" id="UP001237448"/>
    </source>
</evidence>
<comment type="subcellular location">
    <subcellularLocation>
        <location evidence="7">Cytoplasm</location>
    </subcellularLocation>
</comment>
<feature type="domain" description="Phosphotransferase system enzyme I N-terminal" evidence="11">
    <location>
        <begin position="21"/>
        <end position="133"/>
    </location>
</feature>
<dbReference type="GO" id="GO:0008965">
    <property type="term" value="F:phosphoenolpyruvate-protein phosphotransferase activity"/>
    <property type="evidence" value="ECO:0007669"/>
    <property type="project" value="UniProtKB-EC"/>
</dbReference>
<feature type="domain" description="PEP-utilising enzyme C-terminal" evidence="10">
    <location>
        <begin position="253"/>
        <end position="536"/>
    </location>
</feature>
<dbReference type="InterPro" id="IPR050499">
    <property type="entry name" value="PEP-utilizing_PTS_enzyme"/>
</dbReference>
<evidence type="ECO:0000259" key="9">
    <source>
        <dbReference type="Pfam" id="PF00391"/>
    </source>
</evidence>
<organism evidence="12 13">
    <name type="scientific">Labrys monachus</name>
    <dbReference type="NCBI Taxonomy" id="217067"/>
    <lineage>
        <taxon>Bacteria</taxon>
        <taxon>Pseudomonadati</taxon>
        <taxon>Pseudomonadota</taxon>
        <taxon>Alphaproteobacteria</taxon>
        <taxon>Hyphomicrobiales</taxon>
        <taxon>Xanthobacteraceae</taxon>
        <taxon>Labrys</taxon>
    </lineage>
</organism>
<evidence type="ECO:0000256" key="6">
    <source>
        <dbReference type="ARBA" id="ARBA00022842"/>
    </source>
</evidence>
<keyword evidence="6 7" id="KW-0460">Magnesium</keyword>
<dbReference type="InterPro" id="IPR015813">
    <property type="entry name" value="Pyrv/PenolPyrv_kinase-like_dom"/>
</dbReference>
<sequence>MDLAPGHGGNGSSLPVERRLTGRPASPGLAAGPVFVDGPEIPAAAAPIGGDAEALRRAIGAAAAELAALAAGLGGEEADILGFQIAMLEDGALSEGAFDAISAGMPADHAWRSALDAEILDYEASEDPTFRARGADFADMRDRVLAHLAGTAGRRNVPAGSIYVAEDIAPSLFLSVDWSGGGIALAAGSPFSHVAMLARSRGVPMVTGLGRIDAAAAAIVDGAAGEVTLDPGAGSLAALAEGLAASRRAKAGEDALIRRPALLQDGTRIEVLLNVGRPEDLEGLDPGVCDGIGLVRTEFLFRPGHPLPGEDEQLAAYSRIAAWAEGRPVTIRTVDVGGDKPVEGLTAEGETNPFLGLRGLRLSLSRPEAFRVQLRALARAGAEHDIRVMLPMVTVPAEFDQAAALLDEEVAALARLGLPRRRPPLGIMVEVPAAALGAARFGADFYSIGSNDLTQYTMAAARDSAAVAGLNDTGDPAVLELMARTVAAGRTRHVPVSICGDAAADTGLLPQLLGIGLRCLSVAPMAVGRVKAAIAGLAHV</sequence>
<evidence type="ECO:0000256" key="2">
    <source>
        <dbReference type="ARBA" id="ARBA00007837"/>
    </source>
</evidence>
<keyword evidence="7" id="KW-0963">Cytoplasm</keyword>
<keyword evidence="7" id="KW-0762">Sugar transport</keyword>
<keyword evidence="5 7" id="KW-0418">Kinase</keyword>
<feature type="domain" description="PEP-utilising enzyme mobile" evidence="9">
    <location>
        <begin position="158"/>
        <end position="225"/>
    </location>
</feature>
<dbReference type="InterPro" id="IPR008279">
    <property type="entry name" value="PEP-util_enz_mobile_dom"/>
</dbReference>
<dbReference type="Gene3D" id="3.50.30.10">
    <property type="entry name" value="Phosphohistidine domain"/>
    <property type="match status" value="1"/>
</dbReference>
<evidence type="ECO:0000259" key="10">
    <source>
        <dbReference type="Pfam" id="PF02896"/>
    </source>
</evidence>
<dbReference type="InterPro" id="IPR008731">
    <property type="entry name" value="PTS_EIN"/>
</dbReference>
<proteinExistence type="inferred from homology"/>
<accession>A0ABU0FJD8</accession>
<comment type="catalytic activity">
    <reaction evidence="7">
        <text>L-histidyl-[protein] + phosphoenolpyruvate = N(pros)-phospho-L-histidyl-[protein] + pyruvate</text>
        <dbReference type="Rhea" id="RHEA:23880"/>
        <dbReference type="Rhea" id="RHEA-COMP:9745"/>
        <dbReference type="Rhea" id="RHEA-COMP:9746"/>
        <dbReference type="ChEBI" id="CHEBI:15361"/>
        <dbReference type="ChEBI" id="CHEBI:29979"/>
        <dbReference type="ChEBI" id="CHEBI:58702"/>
        <dbReference type="ChEBI" id="CHEBI:64837"/>
        <dbReference type="EC" id="2.7.3.9"/>
    </reaction>
</comment>
<evidence type="ECO:0000259" key="11">
    <source>
        <dbReference type="Pfam" id="PF05524"/>
    </source>
</evidence>
<dbReference type="EC" id="2.7.3.9" evidence="7"/>
<evidence type="ECO:0000256" key="8">
    <source>
        <dbReference type="SAM" id="MobiDB-lite"/>
    </source>
</evidence>
<dbReference type="SUPFAM" id="SSF52009">
    <property type="entry name" value="Phosphohistidine domain"/>
    <property type="match status" value="1"/>
</dbReference>
<keyword evidence="4 7" id="KW-0479">Metal-binding</keyword>
<evidence type="ECO:0000256" key="3">
    <source>
        <dbReference type="ARBA" id="ARBA00022679"/>
    </source>
</evidence>
<comment type="cofactor">
    <cofactor evidence="1 7">
        <name>Mg(2+)</name>
        <dbReference type="ChEBI" id="CHEBI:18420"/>
    </cofactor>
</comment>
<gene>
    <name evidence="12" type="ORF">J3R73_004507</name>
</gene>
<dbReference type="InterPro" id="IPR024692">
    <property type="entry name" value="PTS_EI"/>
</dbReference>
<keyword evidence="3 7" id="KW-0808">Transferase</keyword>
<dbReference type="EMBL" id="JAUSVK010000001">
    <property type="protein sequence ID" value="MDQ0394715.1"/>
    <property type="molecule type" value="Genomic_DNA"/>
</dbReference>
<dbReference type="SUPFAM" id="SSF51621">
    <property type="entry name" value="Phosphoenolpyruvate/pyruvate domain"/>
    <property type="match status" value="1"/>
</dbReference>
<dbReference type="InterPro" id="IPR036618">
    <property type="entry name" value="PtsI_HPr-bd_sf"/>
</dbReference>
<feature type="region of interest" description="Disordered" evidence="8">
    <location>
        <begin position="1"/>
        <end position="23"/>
    </location>
</feature>
<protein>
    <recommendedName>
        <fullName evidence="7">Phosphoenolpyruvate-protein phosphotransferase</fullName>
        <ecNumber evidence="7">2.7.3.9</ecNumber>
    </recommendedName>
    <alternativeName>
        <fullName evidence="7">Phosphotransferase system, enzyme I</fullName>
    </alternativeName>
</protein>
<dbReference type="PANTHER" id="PTHR46244">
    <property type="entry name" value="PHOSPHOENOLPYRUVATE-PROTEIN PHOSPHOTRANSFERASE"/>
    <property type="match status" value="1"/>
</dbReference>
<dbReference type="Gene3D" id="3.20.20.60">
    <property type="entry name" value="Phosphoenolpyruvate-binding domains"/>
    <property type="match status" value="1"/>
</dbReference>
<dbReference type="Proteomes" id="UP001237448">
    <property type="component" value="Unassembled WGS sequence"/>
</dbReference>
<dbReference type="InterPro" id="IPR036637">
    <property type="entry name" value="Phosphohistidine_dom_sf"/>
</dbReference>